<feature type="non-terminal residue" evidence="3">
    <location>
        <position position="1"/>
    </location>
</feature>
<dbReference type="PROSITE" id="PS50003">
    <property type="entry name" value="PH_DOMAIN"/>
    <property type="match status" value="1"/>
</dbReference>
<organism evidence="3">
    <name type="scientific">Hydra vulgaris</name>
    <name type="common">Hydra</name>
    <name type="synonym">Hydra attenuata</name>
    <dbReference type="NCBI Taxonomy" id="6087"/>
    <lineage>
        <taxon>Eukaryota</taxon>
        <taxon>Metazoa</taxon>
        <taxon>Cnidaria</taxon>
        <taxon>Hydrozoa</taxon>
        <taxon>Hydroidolina</taxon>
        <taxon>Anthoathecata</taxon>
        <taxon>Aplanulata</taxon>
        <taxon>Hydridae</taxon>
        <taxon>Hydra</taxon>
    </lineage>
</organism>
<feature type="domain" description="PH" evidence="2">
    <location>
        <begin position="104"/>
        <end position="204"/>
    </location>
</feature>
<dbReference type="SMART" id="SM00233">
    <property type="entry name" value="PH"/>
    <property type="match status" value="1"/>
</dbReference>
<evidence type="ECO:0000313" key="3">
    <source>
        <dbReference type="EMBL" id="CDG68398.1"/>
    </source>
</evidence>
<proteinExistence type="evidence at transcript level"/>
<dbReference type="EMBL" id="HAAD01002166">
    <property type="protein sequence ID" value="CDG68398.1"/>
    <property type="molecule type" value="mRNA"/>
</dbReference>
<keyword evidence="3" id="KW-0418">Kinase</keyword>
<keyword evidence="3" id="KW-0808">Transferase</keyword>
<dbReference type="AlphaFoldDB" id="T2M7X3"/>
<dbReference type="PANTHER" id="PTHR12844:SF42">
    <property type="entry name" value="CONNECTOR ENHANCER OF KSR PROTEIN CNK"/>
    <property type="match status" value="1"/>
</dbReference>
<dbReference type="PANTHER" id="PTHR12844">
    <property type="entry name" value="CONNECTOR ENCHANCER OF KINASE SUPPRESSOR OF RAS"/>
    <property type="match status" value="1"/>
</dbReference>
<reference evidence="3" key="1">
    <citation type="journal article" date="2013" name="Genome Biol. Evol.">
        <title>Punctuated emergences of genetic and phenotypic innovations in eumetazoan, bilaterian, euteleostome, and hominidae ancestors.</title>
        <authorList>
            <person name="Wenger Y."/>
            <person name="Galliot B."/>
        </authorList>
    </citation>
    <scope>NUCLEOTIDE SEQUENCE</scope>
    <source>
        <tissue evidence="3">Whole animals</tissue>
    </source>
</reference>
<accession>T2M7X3</accession>
<dbReference type="OrthoDB" id="5979060at2759"/>
<dbReference type="InterPro" id="IPR001849">
    <property type="entry name" value="PH_domain"/>
</dbReference>
<dbReference type="InterPro" id="IPR051566">
    <property type="entry name" value="CNKSR"/>
</dbReference>
<dbReference type="Pfam" id="PF00169">
    <property type="entry name" value="PH"/>
    <property type="match status" value="1"/>
</dbReference>
<evidence type="ECO:0000256" key="1">
    <source>
        <dbReference type="SAM" id="MobiDB-lite"/>
    </source>
</evidence>
<name>T2M7X3_HYDVU</name>
<sequence length="278" mass="31843">MEPWGTPEVTGNKEECWPSMMTLINRLERNDLIISKTFPETPYEASLWRRPACQVRHALSEGAFCLASLKHCFVYMDLKDNKKISSKKIADNSELNIPCRNLGESDFEGWLMKKAGGHGLKPISWKKYWCVIKSGNIYCYKTSFESSADYILAIKKFSIEDADEKKKIAFRMKPHEENSKSLIFAGDSETDVKKWIEMINLVISGVDISLKKNVIPDYEERKRLYSSKQPIKERKQYRASAYIAAEKETTALTGGFNTRRGSFNPQVKPLSNTPETDD</sequence>
<feature type="region of interest" description="Disordered" evidence="1">
    <location>
        <begin position="253"/>
        <end position="278"/>
    </location>
</feature>
<evidence type="ECO:0000259" key="2">
    <source>
        <dbReference type="PROSITE" id="PS50003"/>
    </source>
</evidence>
<gene>
    <name evidence="3" type="primary">CNKSR2</name>
</gene>
<dbReference type="GO" id="GO:0016301">
    <property type="term" value="F:kinase activity"/>
    <property type="evidence" value="ECO:0007669"/>
    <property type="project" value="UniProtKB-KW"/>
</dbReference>
<protein>
    <submittedName>
        <fullName evidence="3">Connector enhancer of kinase suppressor of ras 2</fullName>
    </submittedName>
</protein>
<dbReference type="InterPro" id="IPR011993">
    <property type="entry name" value="PH-like_dom_sf"/>
</dbReference>
<dbReference type="Gene3D" id="2.30.29.30">
    <property type="entry name" value="Pleckstrin-homology domain (PH domain)/Phosphotyrosine-binding domain (PTB)"/>
    <property type="match status" value="1"/>
</dbReference>
<dbReference type="SUPFAM" id="SSF50729">
    <property type="entry name" value="PH domain-like"/>
    <property type="match status" value="1"/>
</dbReference>